<keyword evidence="4 7" id="KW-0418">Kinase</keyword>
<evidence type="ECO:0000256" key="3">
    <source>
        <dbReference type="ARBA" id="ARBA00022741"/>
    </source>
</evidence>
<sequence length="275" mass="30373">MKPVKKIALLHDMCGVGKAALTNMLPVLTVQGIEVCPIPTILLSTHTGGYGKPAVYKVSGDYIRSCADHYQEQKVTFDMIFVGYLGSPELVDAVQYFLKAFPGTTVVLDPIMGDHGNYYCNFDSSYGTAVRALLPYADLILPNLTECYLLLGEEFVLTDEKESIEEICCSLRKLGAKDIIITSIPAGMGGKGIAVLQKEQLTILENREMLREFHGTGDVFDGMVTAGLLNGKTILQSVEEAHNFVCSCIRESSRYDYPEREGLMIEKTLKSLYKF</sequence>
<evidence type="ECO:0000259" key="6">
    <source>
        <dbReference type="Pfam" id="PF08543"/>
    </source>
</evidence>
<dbReference type="EC" id="2.7.1.35" evidence="1"/>
<proteinExistence type="predicted"/>
<comment type="caution">
    <text evidence="7">The sequence shown here is derived from an EMBL/GenBank/DDBJ whole genome shotgun (WGS) entry which is preliminary data.</text>
</comment>
<dbReference type="PANTHER" id="PTHR10534">
    <property type="entry name" value="PYRIDOXAL KINASE"/>
    <property type="match status" value="1"/>
</dbReference>
<dbReference type="NCBIfam" id="NF005491">
    <property type="entry name" value="PRK07105.1"/>
    <property type="match status" value="1"/>
</dbReference>
<evidence type="ECO:0000256" key="1">
    <source>
        <dbReference type="ARBA" id="ARBA00012104"/>
    </source>
</evidence>
<evidence type="ECO:0000256" key="2">
    <source>
        <dbReference type="ARBA" id="ARBA00022679"/>
    </source>
</evidence>
<protein>
    <recommendedName>
        <fullName evidence="1">pyridoxal kinase</fullName>
        <ecNumber evidence="1">2.7.1.35</ecNumber>
    </recommendedName>
</protein>
<dbReference type="RefSeq" id="WP_158367987.1">
    <property type="nucleotide sequence ID" value="NZ_JAOQJU010000002.1"/>
</dbReference>
<keyword evidence="3" id="KW-0547">Nucleotide-binding</keyword>
<keyword evidence="5" id="KW-0067">ATP-binding</keyword>
<evidence type="ECO:0000256" key="4">
    <source>
        <dbReference type="ARBA" id="ARBA00022777"/>
    </source>
</evidence>
<gene>
    <name evidence="7" type="ORF">OCV99_02895</name>
</gene>
<dbReference type="GO" id="GO:0008478">
    <property type="term" value="F:pyridoxal kinase activity"/>
    <property type="evidence" value="ECO:0007669"/>
    <property type="project" value="UniProtKB-EC"/>
</dbReference>
<name>A0ABT2RJC3_9FIRM</name>
<feature type="domain" description="Pyridoxamine kinase/Phosphomethylpyrimidine kinase" evidence="6">
    <location>
        <begin position="29"/>
        <end position="254"/>
    </location>
</feature>
<keyword evidence="2 7" id="KW-0808">Transferase</keyword>
<reference evidence="7 8" key="1">
    <citation type="journal article" date="2021" name="ISME Commun">
        <title>Automated analysis of genomic sequences facilitates high-throughput and comprehensive description of bacteria.</title>
        <authorList>
            <person name="Hitch T.C.A."/>
        </authorList>
    </citation>
    <scope>NUCLEOTIDE SEQUENCE [LARGE SCALE GENOMIC DNA]</scope>
    <source>
        <strain evidence="7 8">Sanger_03</strain>
    </source>
</reference>
<dbReference type="Gene3D" id="3.40.1190.20">
    <property type="match status" value="1"/>
</dbReference>
<dbReference type="SUPFAM" id="SSF53613">
    <property type="entry name" value="Ribokinase-like"/>
    <property type="match status" value="1"/>
</dbReference>
<evidence type="ECO:0000256" key="5">
    <source>
        <dbReference type="ARBA" id="ARBA00022840"/>
    </source>
</evidence>
<dbReference type="EMBL" id="JAOQJU010000002">
    <property type="protein sequence ID" value="MCU6685512.1"/>
    <property type="molecule type" value="Genomic_DNA"/>
</dbReference>
<dbReference type="Pfam" id="PF08543">
    <property type="entry name" value="Phos_pyr_kin"/>
    <property type="match status" value="1"/>
</dbReference>
<evidence type="ECO:0000313" key="7">
    <source>
        <dbReference type="EMBL" id="MCU6685512.1"/>
    </source>
</evidence>
<dbReference type="Proteomes" id="UP001652431">
    <property type="component" value="Unassembled WGS sequence"/>
</dbReference>
<dbReference type="PANTHER" id="PTHR10534:SF2">
    <property type="entry name" value="PYRIDOXAL KINASE"/>
    <property type="match status" value="1"/>
</dbReference>
<dbReference type="InterPro" id="IPR013749">
    <property type="entry name" value="PM/HMP-P_kinase-1"/>
</dbReference>
<dbReference type="InterPro" id="IPR029056">
    <property type="entry name" value="Ribokinase-like"/>
</dbReference>
<organism evidence="7 8">
    <name type="scientific">Dorea acetigenes</name>
    <dbReference type="NCBI Taxonomy" id="2981787"/>
    <lineage>
        <taxon>Bacteria</taxon>
        <taxon>Bacillati</taxon>
        <taxon>Bacillota</taxon>
        <taxon>Clostridia</taxon>
        <taxon>Lachnospirales</taxon>
        <taxon>Lachnospiraceae</taxon>
        <taxon>Dorea</taxon>
    </lineage>
</organism>
<dbReference type="InterPro" id="IPR004625">
    <property type="entry name" value="PyrdxlKinase"/>
</dbReference>
<evidence type="ECO:0000313" key="8">
    <source>
        <dbReference type="Proteomes" id="UP001652431"/>
    </source>
</evidence>
<accession>A0ABT2RJC3</accession>
<keyword evidence="8" id="KW-1185">Reference proteome</keyword>